<feature type="compositionally biased region" description="Polar residues" evidence="7">
    <location>
        <begin position="266"/>
        <end position="281"/>
    </location>
</feature>
<keyword evidence="4" id="KW-0810">Translation regulation</keyword>
<dbReference type="OrthoDB" id="514777at2759"/>
<dbReference type="GO" id="GO:0003743">
    <property type="term" value="F:translation initiation factor activity"/>
    <property type="evidence" value="ECO:0007669"/>
    <property type="project" value="UniProtKB-KW"/>
</dbReference>
<organism evidence="10 11">
    <name type="scientific">Polypedilum vanderplanki</name>
    <name type="common">Sleeping chironomid midge</name>
    <dbReference type="NCBI Taxonomy" id="319348"/>
    <lineage>
        <taxon>Eukaryota</taxon>
        <taxon>Metazoa</taxon>
        <taxon>Ecdysozoa</taxon>
        <taxon>Arthropoda</taxon>
        <taxon>Hexapoda</taxon>
        <taxon>Insecta</taxon>
        <taxon>Pterygota</taxon>
        <taxon>Neoptera</taxon>
        <taxon>Endopterygota</taxon>
        <taxon>Diptera</taxon>
        <taxon>Nematocera</taxon>
        <taxon>Chironomoidea</taxon>
        <taxon>Chironomidae</taxon>
        <taxon>Chironominae</taxon>
        <taxon>Polypedilum</taxon>
        <taxon>Polypedilum</taxon>
    </lineage>
</organism>
<evidence type="ECO:0000313" key="10">
    <source>
        <dbReference type="EMBL" id="KAG5666407.1"/>
    </source>
</evidence>
<feature type="region of interest" description="Disordered" evidence="7">
    <location>
        <begin position="332"/>
        <end position="404"/>
    </location>
</feature>
<evidence type="ECO:0000256" key="4">
    <source>
        <dbReference type="ARBA" id="ARBA00022845"/>
    </source>
</evidence>
<dbReference type="Pfam" id="PF02020">
    <property type="entry name" value="W2"/>
    <property type="match status" value="1"/>
</dbReference>
<evidence type="ECO:0000313" key="11">
    <source>
        <dbReference type="Proteomes" id="UP001107558"/>
    </source>
</evidence>
<keyword evidence="5" id="KW-0648">Protein biosynthesis</keyword>
<sequence length="1768" mass="198670">MSLRNFVPSYPQLSVNGPPPHHQTHRVQALPVSVATALQQQISQQQQQQQTQQGGSSQSNPNGNGSGNVQASSHDAYHVAPCLQFQAPAGANIAPNFIRHMSNGAYQAHPQNPYQTQVPPPQAQQPTNPPQSLTNSAPSQQGRLTTMAPPTAPPTPPTQQQQQQTPQTAPYAVQQGAATGHRNAQQYPRPQQQVPRRTQQQTPQTYMYQTTAFPQSFLPQFIPSGHIRAQPMQLPHQFSSQVYQPMATPLYFNPQAPAFQQITAPTTNGQRQTATPTTVPPTSMGPAANEYPSYNVYDMPPVIQQPATTQPPPQKTTKKPGSFAIKIINPNTGKDIFDEDGNGAVTTSGSVSSSNSNNNISSSNSSINNSISSGVDDKVSSNVTEHHLHHHSGKEESVEKENAEPLTPVVSAMSDGPSVDITPKHQVNKVKKIKPPEQIPSQQQQQSQSLSVQNSNQSSQPSMVVPQLADPPKHIKIEAPKQEIPEQQQQQQQQVIITSQPVQDSENNNSSTIEQVQETIETELIVSSPAPSQSTTAAVEVNEVNDTNNNSYQTKDDEPNENEVLNEPNESDETDRAVVMEPQDTNNNNSTETDEKIAPVDGPINYDEDQWSPANLSGKKYYTRDQLLKLKDAVMVPPIRLPDGVAGQLSKNNKEYLTNTLTQVMPPMGMRTPYDAINSVAPKFMMNTPGNRNPYQTKRPSQQGNQQKVPGRGGSQTGPDRQILKINLSLHDDVKLNESENAWKPTHLKKNDNLSEEEKTTNETLSKFRSMLNKLTAENFGVLVEQVRTFKIDTSERLDGVINLLFEKAISEPKFAPTYAQLCNEIANIQTVSTGTGLQDQVQDKQAKKNTLKVRLITQCQKEFERNKEDTIKFREIEEKLRENESETDNEKREETKAALEEEHYKLRQRANGTVKFIGELFKIDMLTSKIMRTCIEMLLYNEPTEEKVERVCKLLTTIGGKMEANEGRQSLSKYFHLLNEMTQSNNKVVRSSRIKFEIQNLQDLRNSGWKARRQETTPKTMDQLQYEADQEQQLINYHTRQSVKEERQRGGQGYNKRQQPQQDSDGWSVQQNSKSRATPIQLKNISLPSMSDSSAKLGQASQFQNFMMQTNKFAGLAVDGENEPPRFGSGSKNSSMERGNPSSRFYGNGADNRYGGRGSSNQNSRNSSQIRSRDNSDTRGGPSRSLQAPPRHQQQQPMGGASMSFSGPAPVKKQSPTPVTLTEEEIEKFLKELVSIVDAYRDDKLTIEGVTEKANKVSINKDVLEQIYNKFLDRKDKDRENLMLVIVELIKQKMVMRDDNKQALLKVMEFAPDIQCDVPRVYEYIAQFMSELLIANVLTFQEVYQICQAEARNQENILRFIFTAIEKRHSANKLQQVVAESNCDLGQFVRDGNFGRWLEENKFTNMVRRGTRGIGDVMKHLEEMLQQKTSNDNIMDYIKSTNVANDPSFIRQLTLVVMTYCCDEYAAGQPQASYKLNNAKLEQLSLILQRYIDTEIERELQCIFALQHFAFIREYPPGLLNSIFEVLYDNDVLSVEAFEKWKNSEDACEGKGVAVCSTRQFFTKLAEDEDDDDDTGSSRWLAGWVSHNSTTTFSGLFEHLQSSKNSSKVKGSKKPTSLPFRKRFLNFFVATGVPYAAIAHKSFAAMFDHEKVPSTKTLRADVDSENVQMLIDIKNILKKVDFVCLTADSWSSYNRNFIAVTCLLFDHKTHDKFSKKRLLLAIKQVSKSIDFELIANFLDETINKFNLKNKVRKVITDGGSNFIKAFK</sequence>
<evidence type="ECO:0008006" key="12">
    <source>
        <dbReference type="Google" id="ProtNLM"/>
    </source>
</evidence>
<keyword evidence="2" id="KW-0396">Initiation factor</keyword>
<feature type="region of interest" description="Disordered" evidence="7">
    <location>
        <begin position="685"/>
        <end position="720"/>
    </location>
</feature>
<proteinExistence type="inferred from homology"/>
<feature type="region of interest" description="Disordered" evidence="7">
    <location>
        <begin position="1119"/>
        <end position="1220"/>
    </location>
</feature>
<dbReference type="Pfam" id="PF21140">
    <property type="entry name" value="eIF4G1-like_eIF4E-bd"/>
    <property type="match status" value="1"/>
</dbReference>
<dbReference type="Pfam" id="PF02854">
    <property type="entry name" value="MIF4G"/>
    <property type="match status" value="1"/>
</dbReference>
<dbReference type="SMART" id="SM00543">
    <property type="entry name" value="MIF4G"/>
    <property type="match status" value="1"/>
</dbReference>
<protein>
    <recommendedName>
        <fullName evidence="12">Eukaryotic translation initiation factor 4 gamma</fullName>
    </recommendedName>
</protein>
<dbReference type="InterPro" id="IPR049485">
    <property type="entry name" value="eIF4G1-like_eIF4E-bd"/>
</dbReference>
<evidence type="ECO:0000256" key="3">
    <source>
        <dbReference type="ARBA" id="ARBA00022553"/>
    </source>
</evidence>
<feature type="compositionally biased region" description="Low complexity" evidence="7">
    <location>
        <begin position="440"/>
        <end position="467"/>
    </location>
</feature>
<dbReference type="InterPro" id="IPR003891">
    <property type="entry name" value="Initiation_fac_eIF4g_MI"/>
</dbReference>
<feature type="compositionally biased region" description="Pro residues" evidence="7">
    <location>
        <begin position="118"/>
        <end position="129"/>
    </location>
</feature>
<evidence type="ECO:0000259" key="9">
    <source>
        <dbReference type="PROSITE" id="PS51366"/>
    </source>
</evidence>
<feature type="region of interest" description="Disordered" evidence="7">
    <location>
        <begin position="483"/>
        <end position="512"/>
    </location>
</feature>
<feature type="domain" description="MI" evidence="9">
    <location>
        <begin position="1222"/>
        <end position="1349"/>
    </location>
</feature>
<dbReference type="GO" id="GO:0016281">
    <property type="term" value="C:eukaryotic translation initiation factor 4F complex"/>
    <property type="evidence" value="ECO:0007669"/>
    <property type="project" value="TreeGrafter"/>
</dbReference>
<dbReference type="PROSITE" id="PS51366">
    <property type="entry name" value="MI"/>
    <property type="match status" value="1"/>
</dbReference>
<reference evidence="10" key="1">
    <citation type="submission" date="2021-03" db="EMBL/GenBank/DDBJ databases">
        <title>Chromosome level genome of the anhydrobiotic midge Polypedilum vanderplanki.</title>
        <authorList>
            <person name="Yoshida Y."/>
            <person name="Kikawada T."/>
            <person name="Gusev O."/>
        </authorList>
    </citation>
    <scope>NUCLEOTIDE SEQUENCE</scope>
    <source>
        <strain evidence="10">NIAS01</strain>
        <tissue evidence="10">Whole body or cell culture</tissue>
    </source>
</reference>
<dbReference type="PANTHER" id="PTHR23253">
    <property type="entry name" value="EUKARYOTIC TRANSLATION INITIATION FACTOR 4 GAMMA"/>
    <property type="match status" value="1"/>
</dbReference>
<feature type="compositionally biased region" description="Polar residues" evidence="7">
    <location>
        <begin position="1131"/>
        <end position="1146"/>
    </location>
</feature>
<dbReference type="PANTHER" id="PTHR23253:SF78">
    <property type="entry name" value="EUKARYOTIC TRANSLATION INITIATION FACTOR 4G1, ISOFORM B-RELATED"/>
    <property type="match status" value="1"/>
</dbReference>
<dbReference type="PROSITE" id="PS51363">
    <property type="entry name" value="W2"/>
    <property type="match status" value="1"/>
</dbReference>
<dbReference type="InterPro" id="IPR016024">
    <property type="entry name" value="ARM-type_fold"/>
</dbReference>
<feature type="region of interest" description="Disordered" evidence="7">
    <location>
        <begin position="543"/>
        <end position="599"/>
    </location>
</feature>
<feature type="compositionally biased region" description="Basic and acidic residues" evidence="7">
    <location>
        <begin position="393"/>
        <end position="403"/>
    </location>
</feature>
<feature type="compositionally biased region" description="Low complexity" evidence="7">
    <location>
        <begin position="485"/>
        <end position="503"/>
    </location>
</feature>
<evidence type="ECO:0000256" key="5">
    <source>
        <dbReference type="ARBA" id="ARBA00022917"/>
    </source>
</evidence>
<keyword evidence="11" id="KW-1185">Reference proteome</keyword>
<feature type="compositionally biased region" description="Low complexity" evidence="7">
    <location>
        <begin position="185"/>
        <end position="203"/>
    </location>
</feature>
<accession>A0A9J6B9S0</accession>
<dbReference type="InterPro" id="IPR003307">
    <property type="entry name" value="W2_domain"/>
</dbReference>
<feature type="domain" description="W2" evidence="8">
    <location>
        <begin position="1385"/>
        <end position="1576"/>
    </location>
</feature>
<feature type="region of interest" description="Disordered" evidence="7">
    <location>
        <begin position="741"/>
        <end position="762"/>
    </location>
</feature>
<feature type="region of interest" description="Disordered" evidence="7">
    <location>
        <begin position="1042"/>
        <end position="1094"/>
    </location>
</feature>
<dbReference type="SMART" id="SM00515">
    <property type="entry name" value="eIF5C"/>
    <property type="match status" value="1"/>
</dbReference>
<keyword evidence="3" id="KW-0597">Phosphoprotein</keyword>
<gene>
    <name evidence="10" type="ORF">PVAND_014436</name>
</gene>
<dbReference type="Gene3D" id="1.25.40.180">
    <property type="match status" value="3"/>
</dbReference>
<dbReference type="EMBL" id="JADBJN010000004">
    <property type="protein sequence ID" value="KAG5666407.1"/>
    <property type="molecule type" value="Genomic_DNA"/>
</dbReference>
<dbReference type="GO" id="GO:0006417">
    <property type="term" value="P:regulation of translation"/>
    <property type="evidence" value="ECO:0007669"/>
    <property type="project" value="UniProtKB-KW"/>
</dbReference>
<feature type="region of interest" description="Disordered" evidence="7">
    <location>
        <begin position="1"/>
        <end position="72"/>
    </location>
</feature>
<feature type="compositionally biased region" description="Polar residues" evidence="7">
    <location>
        <begin position="688"/>
        <end position="708"/>
    </location>
</feature>
<evidence type="ECO:0000256" key="6">
    <source>
        <dbReference type="SAM" id="Coils"/>
    </source>
</evidence>
<feature type="compositionally biased region" description="Low complexity" evidence="7">
    <location>
        <begin position="1160"/>
        <end position="1171"/>
    </location>
</feature>
<feature type="compositionally biased region" description="Polar residues" evidence="7">
    <location>
        <begin position="1056"/>
        <end position="1094"/>
    </location>
</feature>
<feature type="compositionally biased region" description="Basic and acidic residues" evidence="7">
    <location>
        <begin position="749"/>
        <end position="761"/>
    </location>
</feature>
<dbReference type="FunFam" id="1.25.40.180:FF:000042">
    <property type="entry name" value="Eukaryotic translation initiation factor 4 gamma"/>
    <property type="match status" value="1"/>
</dbReference>
<feature type="compositionally biased region" description="Low complexity" evidence="7">
    <location>
        <begin position="39"/>
        <end position="70"/>
    </location>
</feature>
<dbReference type="Proteomes" id="UP001107558">
    <property type="component" value="Chromosome 4"/>
</dbReference>
<feature type="compositionally biased region" description="Low complexity" evidence="7">
    <location>
        <begin position="348"/>
        <end position="374"/>
    </location>
</feature>
<feature type="region of interest" description="Disordered" evidence="7">
    <location>
        <begin position="266"/>
        <end position="286"/>
    </location>
</feature>
<feature type="compositionally biased region" description="Polar residues" evidence="7">
    <location>
        <begin position="132"/>
        <end position="144"/>
    </location>
</feature>
<feature type="region of interest" description="Disordered" evidence="7">
    <location>
        <begin position="106"/>
        <end position="203"/>
    </location>
</feature>
<dbReference type="SUPFAM" id="SSF48371">
    <property type="entry name" value="ARM repeat"/>
    <property type="match status" value="3"/>
</dbReference>
<evidence type="ECO:0000256" key="7">
    <source>
        <dbReference type="SAM" id="MobiDB-lite"/>
    </source>
</evidence>
<comment type="caution">
    <text evidence="10">The sequence shown here is derived from an EMBL/GenBank/DDBJ whole genome shotgun (WGS) entry which is preliminary data.</text>
</comment>
<comment type="similarity">
    <text evidence="1">Belongs to the eukaryotic initiation factor 4G family.</text>
</comment>
<name>A0A9J6B9S0_POLVA</name>
<dbReference type="Pfam" id="PF02847">
    <property type="entry name" value="MA3"/>
    <property type="match status" value="1"/>
</dbReference>
<keyword evidence="6" id="KW-0175">Coiled coil</keyword>
<evidence type="ECO:0000256" key="1">
    <source>
        <dbReference type="ARBA" id="ARBA00005775"/>
    </source>
</evidence>
<dbReference type="InterPro" id="IPR003890">
    <property type="entry name" value="MIF4G-like_typ-3"/>
</dbReference>
<dbReference type="GO" id="GO:0003729">
    <property type="term" value="F:mRNA binding"/>
    <property type="evidence" value="ECO:0007669"/>
    <property type="project" value="TreeGrafter"/>
</dbReference>
<feature type="coiled-coil region" evidence="6">
    <location>
        <begin position="874"/>
        <end position="910"/>
    </location>
</feature>
<feature type="region of interest" description="Disordered" evidence="7">
    <location>
        <begin position="429"/>
        <end position="467"/>
    </location>
</feature>
<dbReference type="CDD" id="cd11559">
    <property type="entry name" value="W2_eIF4G1_like"/>
    <property type="match status" value="1"/>
</dbReference>
<evidence type="ECO:0000256" key="2">
    <source>
        <dbReference type="ARBA" id="ARBA00022540"/>
    </source>
</evidence>
<evidence type="ECO:0000259" key="8">
    <source>
        <dbReference type="PROSITE" id="PS51363"/>
    </source>
</evidence>
<feature type="compositionally biased region" description="Low complexity" evidence="7">
    <location>
        <begin position="158"/>
        <end position="170"/>
    </location>
</feature>